<dbReference type="EMBL" id="JASTZU010000022">
    <property type="protein sequence ID" value="MDL4840123.1"/>
    <property type="molecule type" value="Genomic_DNA"/>
</dbReference>
<comment type="subcellular location">
    <subcellularLocation>
        <location evidence="1">Endomembrane system</location>
        <topology evidence="1">Multi-pass membrane protein</topology>
    </subcellularLocation>
</comment>
<feature type="domain" description="DUF1232" evidence="5">
    <location>
        <begin position="37"/>
        <end position="70"/>
    </location>
</feature>
<dbReference type="InterPro" id="IPR016941">
    <property type="entry name" value="UCP029962"/>
</dbReference>
<gene>
    <name evidence="6" type="ORF">QQS35_06580</name>
</gene>
<sequence>MFRFWRRVKFLFNFKKSIPFLKDFFISSEVKVSTKVISLLLIAGYIVFPFDLIPDFLLVFGIIDDVAIASLILQQMIRMAPQSLKVKHELLKRVN</sequence>
<organism evidence="6 7">
    <name type="scientific">Aquibacillus rhizosphaerae</name>
    <dbReference type="NCBI Taxonomy" id="3051431"/>
    <lineage>
        <taxon>Bacteria</taxon>
        <taxon>Bacillati</taxon>
        <taxon>Bacillota</taxon>
        <taxon>Bacilli</taxon>
        <taxon>Bacillales</taxon>
        <taxon>Bacillaceae</taxon>
        <taxon>Aquibacillus</taxon>
    </lineage>
</organism>
<keyword evidence="2" id="KW-0812">Transmembrane</keyword>
<dbReference type="Pfam" id="PF06803">
    <property type="entry name" value="DUF1232"/>
    <property type="match status" value="1"/>
</dbReference>
<name>A0ABT7L2N6_9BACI</name>
<keyword evidence="3" id="KW-1133">Transmembrane helix</keyword>
<dbReference type="InterPro" id="IPR010652">
    <property type="entry name" value="DUF1232"/>
</dbReference>
<reference evidence="6 7" key="1">
    <citation type="submission" date="2023-06" db="EMBL/GenBank/DDBJ databases">
        <title>Aquibacillus rhizosphaerae LR5S19.</title>
        <authorList>
            <person name="Sun J.-Q."/>
        </authorList>
    </citation>
    <scope>NUCLEOTIDE SEQUENCE [LARGE SCALE GENOMIC DNA]</scope>
    <source>
        <strain evidence="6 7">LR5S19</strain>
    </source>
</reference>
<evidence type="ECO:0000256" key="1">
    <source>
        <dbReference type="ARBA" id="ARBA00004127"/>
    </source>
</evidence>
<keyword evidence="7" id="KW-1185">Reference proteome</keyword>
<evidence type="ECO:0000259" key="5">
    <source>
        <dbReference type="Pfam" id="PF06803"/>
    </source>
</evidence>
<comment type="caution">
    <text evidence="6">The sequence shown here is derived from an EMBL/GenBank/DDBJ whole genome shotgun (WGS) entry which is preliminary data.</text>
</comment>
<keyword evidence="4" id="KW-0472">Membrane</keyword>
<protein>
    <submittedName>
        <fullName evidence="6">DUF1232 domain-containing protein</fullName>
    </submittedName>
</protein>
<proteinExistence type="predicted"/>
<evidence type="ECO:0000313" key="7">
    <source>
        <dbReference type="Proteomes" id="UP001235343"/>
    </source>
</evidence>
<evidence type="ECO:0000256" key="2">
    <source>
        <dbReference type="ARBA" id="ARBA00022692"/>
    </source>
</evidence>
<dbReference type="Proteomes" id="UP001235343">
    <property type="component" value="Unassembled WGS sequence"/>
</dbReference>
<evidence type="ECO:0000313" key="6">
    <source>
        <dbReference type="EMBL" id="MDL4840123.1"/>
    </source>
</evidence>
<accession>A0ABT7L2N6</accession>
<evidence type="ECO:0000256" key="4">
    <source>
        <dbReference type="ARBA" id="ARBA00023136"/>
    </source>
</evidence>
<dbReference type="PIRSF" id="PIRSF029962">
    <property type="entry name" value="UCP029962"/>
    <property type="match status" value="1"/>
</dbReference>
<dbReference type="RefSeq" id="WP_285931122.1">
    <property type="nucleotide sequence ID" value="NZ_JASTZU010000022.1"/>
</dbReference>
<evidence type="ECO:0000256" key="3">
    <source>
        <dbReference type="ARBA" id="ARBA00022989"/>
    </source>
</evidence>